<dbReference type="EMBL" id="NKHU02000421">
    <property type="protein sequence ID" value="RHZ43423.1"/>
    <property type="molecule type" value="Genomic_DNA"/>
</dbReference>
<gene>
    <name evidence="2" type="ORF">CDV56_101614</name>
</gene>
<dbReference type="GeneID" id="38123588"/>
<dbReference type="InterPro" id="IPR001251">
    <property type="entry name" value="CRAL-TRIO_dom"/>
</dbReference>
<dbReference type="Proteomes" id="UP000215305">
    <property type="component" value="Unassembled WGS sequence"/>
</dbReference>
<dbReference type="SMART" id="SM00516">
    <property type="entry name" value="SEC14"/>
    <property type="match status" value="1"/>
</dbReference>
<organism evidence="2 3">
    <name type="scientific">Aspergillus thermomutatus</name>
    <name type="common">Neosartorya pseudofischeri</name>
    <dbReference type="NCBI Taxonomy" id="41047"/>
    <lineage>
        <taxon>Eukaryota</taxon>
        <taxon>Fungi</taxon>
        <taxon>Dikarya</taxon>
        <taxon>Ascomycota</taxon>
        <taxon>Pezizomycotina</taxon>
        <taxon>Eurotiomycetes</taxon>
        <taxon>Eurotiomycetidae</taxon>
        <taxon>Eurotiales</taxon>
        <taxon>Aspergillaceae</taxon>
        <taxon>Aspergillus</taxon>
        <taxon>Aspergillus subgen. Fumigati</taxon>
    </lineage>
</organism>
<dbReference type="CDD" id="cd00170">
    <property type="entry name" value="SEC14"/>
    <property type="match status" value="1"/>
</dbReference>
<evidence type="ECO:0000259" key="1">
    <source>
        <dbReference type="PROSITE" id="PS50191"/>
    </source>
</evidence>
<proteinExistence type="predicted"/>
<dbReference type="OrthoDB" id="30289at2759"/>
<name>A0A397G3I0_ASPTH</name>
<accession>A0A397G3I0</accession>
<dbReference type="Gene3D" id="1.10.8.20">
    <property type="entry name" value="N-terminal domain of phosphatidylinositol transfer protein sec14p"/>
    <property type="match status" value="1"/>
</dbReference>
<dbReference type="Gene3D" id="3.40.525.10">
    <property type="entry name" value="CRAL-TRIO lipid binding domain"/>
    <property type="match status" value="1"/>
</dbReference>
<dbReference type="SUPFAM" id="SSF46938">
    <property type="entry name" value="CRAL/TRIO N-terminal domain"/>
    <property type="match status" value="1"/>
</dbReference>
<dbReference type="RefSeq" id="XP_026609777.1">
    <property type="nucleotide sequence ID" value="XM_026755233.1"/>
</dbReference>
<dbReference type="PANTHER" id="PTHR45657">
    <property type="entry name" value="CRAL-TRIO DOMAIN-CONTAINING PROTEIN YKL091C-RELATED"/>
    <property type="match status" value="1"/>
</dbReference>
<dbReference type="InterPro" id="IPR036273">
    <property type="entry name" value="CRAL/TRIO_N_dom_sf"/>
</dbReference>
<dbReference type="PANTHER" id="PTHR45657:SF3">
    <property type="entry name" value="TRANSPORTER, PUTATIVE (AFU_ORTHOLOGUE AFUA_5G09260)-RELATED"/>
    <property type="match status" value="1"/>
</dbReference>
<reference evidence="2" key="1">
    <citation type="submission" date="2018-08" db="EMBL/GenBank/DDBJ databases">
        <title>Draft genome sequence of azole-resistant Aspergillus thermomutatus (Neosartorya pseudofischeri) strain HMR AF 39, isolated from a human nasal aspirate.</title>
        <authorList>
            <person name="Parent-Michaud M."/>
            <person name="Dufresne P.J."/>
            <person name="Fournier E."/>
            <person name="Martineau C."/>
            <person name="Moreira S."/>
            <person name="Perkins V."/>
            <person name="De Repentigny L."/>
            <person name="Dufresne S.F."/>
        </authorList>
    </citation>
    <scope>NUCLEOTIDE SEQUENCE [LARGE SCALE GENOMIC DNA]</scope>
    <source>
        <strain evidence="2">HMR AF 39</strain>
    </source>
</reference>
<dbReference type="SUPFAM" id="SSF52087">
    <property type="entry name" value="CRAL/TRIO domain"/>
    <property type="match status" value="1"/>
</dbReference>
<dbReference type="Pfam" id="PF00650">
    <property type="entry name" value="CRAL_TRIO"/>
    <property type="match status" value="1"/>
</dbReference>
<dbReference type="InterPro" id="IPR051026">
    <property type="entry name" value="PI/PC_transfer"/>
</dbReference>
<comment type="caution">
    <text evidence="2">The sequence shown here is derived from an EMBL/GenBank/DDBJ whole genome shotgun (WGS) entry which is preliminary data.</text>
</comment>
<keyword evidence="3" id="KW-1185">Reference proteome</keyword>
<sequence length="328" mass="38044">MVHSAATREILDLFKNLLREHGFQKFDRDQNTDDDTLMRFLAAKQFDLQAAFRQFEFFQKWRRQHQIRHFYEELDVEAYELTRQMYPQWIGRRDRDGHPIYVFPVKYLTRKKLDEYLEQISAAPKPASHEKSPVPAFELHFHALYENLLQFVLPLASELPRPDQSRPVSSSTHIVDISGVSLRQWWSIRKYLQLGSTLATAHYPETLGRVFVVGAPAFFKSVWEVVSQWFDPGTRAKISISSSSEAKSALLHHIDASDLPREYGGNLDWKWQDQPNLDPAARALVDELYHKTDRGEVFHKGPVIFQGGCIRLLGSVSGESRRNAFCQL</sequence>
<feature type="domain" description="CRAL-TRIO" evidence="1">
    <location>
        <begin position="78"/>
        <end position="271"/>
    </location>
</feature>
<dbReference type="VEuPathDB" id="FungiDB:CDV56_101614"/>
<dbReference type="InterPro" id="IPR036865">
    <property type="entry name" value="CRAL-TRIO_dom_sf"/>
</dbReference>
<evidence type="ECO:0000313" key="2">
    <source>
        <dbReference type="EMBL" id="RHZ43423.1"/>
    </source>
</evidence>
<dbReference type="AlphaFoldDB" id="A0A397G3I0"/>
<evidence type="ECO:0000313" key="3">
    <source>
        <dbReference type="Proteomes" id="UP000215305"/>
    </source>
</evidence>
<dbReference type="STRING" id="41047.A0A397G3I0"/>
<protein>
    <recommendedName>
        <fullName evidence="1">CRAL-TRIO domain-containing protein</fullName>
    </recommendedName>
</protein>
<dbReference type="PROSITE" id="PS50191">
    <property type="entry name" value="CRAL_TRIO"/>
    <property type="match status" value="1"/>
</dbReference>